<feature type="binding site" evidence="4">
    <location>
        <begin position="157"/>
        <end position="159"/>
    </location>
    <ligand>
        <name>NAD(+)</name>
        <dbReference type="ChEBI" id="CHEBI:57540"/>
    </ligand>
</feature>
<dbReference type="CDD" id="cd07146">
    <property type="entry name" value="ALDH_PhpJ"/>
    <property type="match status" value="1"/>
</dbReference>
<reference evidence="8" key="1">
    <citation type="submission" date="2020-03" db="EMBL/GenBank/DDBJ databases">
        <title>Genome of Pelagibius litoralis DSM 21314T.</title>
        <authorList>
            <person name="Wang G."/>
        </authorList>
    </citation>
    <scope>NUCLEOTIDE SEQUENCE</scope>
    <source>
        <strain evidence="8">DSM 21314</strain>
    </source>
</reference>
<dbReference type="PANTHER" id="PTHR42991">
    <property type="entry name" value="ALDEHYDE DEHYDROGENASE"/>
    <property type="match status" value="1"/>
</dbReference>
<proteinExistence type="inferred from homology"/>
<evidence type="ECO:0000313" key="8">
    <source>
        <dbReference type="EMBL" id="NIA67325.1"/>
    </source>
</evidence>
<sequence>MSIAETIGAAAIRHEPMRIAGRKVDAEGVIEVRYPYTDAVIGTVPAGNAAQAREAFDIAAAYEPKLTRYERQQILFKTAEILVARKEEISDLITLELGISKADSLYEVGRAYDVFTLAGQLCIQDDGEIFSCDLTPHGKARKIFTTREPLKAISAITPFNHPLNMVSHKIAPSVVTNNCMVCKPTELTPMTALILADILYDAGLPPEMFSVVTGLPQDIGLEMIQNPDIELITFTGGVPVGKMIADKAGYKRTVLELGGNDPLIILNDLSDDDLAKAADLAVAGATKNSGQRCTAVKRILCQDSIAERFVPLVLERAKKIRFGDPMDSDNDLGTVVHAQAAESFEARVHAAAEAGAEILYNPGRQGALLPPIVVDRVPHESELVMEETFGPIVPIVRVPDDDEAVMKISNSTAFGLSSGVCTNDFNRMQAYIKGLKVGTVNIWEVPGYRIEMSPFGGIKDSGLGYKEGVIEAVKSYTNVKTFSLPWS</sequence>
<dbReference type="NCBIfam" id="TIGR03250">
    <property type="entry name" value="PhnAcAld_DH"/>
    <property type="match status" value="1"/>
</dbReference>
<dbReference type="AlphaFoldDB" id="A0A967EX24"/>
<keyword evidence="2 6" id="KW-0560">Oxidoreductase</keyword>
<dbReference type="SUPFAM" id="SSF53720">
    <property type="entry name" value="ALDH-like"/>
    <property type="match status" value="1"/>
</dbReference>
<dbReference type="GO" id="GO:0008911">
    <property type="term" value="F:lactaldehyde dehydrogenase (NAD+) activity"/>
    <property type="evidence" value="ECO:0007669"/>
    <property type="project" value="TreeGrafter"/>
</dbReference>
<feature type="active site" description="Nucleophile" evidence="3">
    <location>
        <position position="293"/>
    </location>
</feature>
<evidence type="ECO:0000259" key="7">
    <source>
        <dbReference type="Pfam" id="PF00171"/>
    </source>
</evidence>
<dbReference type="InterPro" id="IPR017656">
    <property type="entry name" value="Put_phosphonoacetaldehyde_DH"/>
</dbReference>
<dbReference type="InterPro" id="IPR029510">
    <property type="entry name" value="Ald_DH_CS_GLU"/>
</dbReference>
<dbReference type="Gene3D" id="3.40.309.10">
    <property type="entry name" value="Aldehyde Dehydrogenase, Chain A, domain 2"/>
    <property type="match status" value="1"/>
</dbReference>
<evidence type="ECO:0000313" key="9">
    <source>
        <dbReference type="Proteomes" id="UP000761264"/>
    </source>
</evidence>
<dbReference type="InterPro" id="IPR016163">
    <property type="entry name" value="Ald_DH_C"/>
</dbReference>
<name>A0A967EX24_9PROT</name>
<evidence type="ECO:0000256" key="3">
    <source>
        <dbReference type="PIRSR" id="PIRSR617656-1"/>
    </source>
</evidence>
<comment type="similarity">
    <text evidence="1 6">Belongs to the aldehyde dehydrogenase family.</text>
</comment>
<evidence type="ECO:0000256" key="2">
    <source>
        <dbReference type="ARBA" id="ARBA00023002"/>
    </source>
</evidence>
<feature type="binding site" evidence="4">
    <location>
        <position position="387"/>
    </location>
    <ligand>
        <name>NAD(+)</name>
        <dbReference type="ChEBI" id="CHEBI:57540"/>
    </ligand>
</feature>
<dbReference type="InterPro" id="IPR016162">
    <property type="entry name" value="Ald_DH_N"/>
</dbReference>
<keyword evidence="9" id="KW-1185">Reference proteome</keyword>
<gene>
    <name evidence="8" type="primary">phnY</name>
    <name evidence="8" type="ORF">HBA54_01830</name>
</gene>
<comment type="caution">
    <text evidence="8">The sequence shown here is derived from an EMBL/GenBank/DDBJ whole genome shotgun (WGS) entry which is preliminary data.</text>
</comment>
<feature type="active site" description="Proton donor/acceptor" evidence="3">
    <location>
        <position position="256"/>
    </location>
</feature>
<keyword evidence="4" id="KW-0520">NAD</keyword>
<feature type="binding site" evidence="4">
    <location>
        <position position="237"/>
    </location>
    <ligand>
        <name>NAD(+)</name>
        <dbReference type="ChEBI" id="CHEBI:57540"/>
    </ligand>
</feature>
<feature type="domain" description="Aldehyde dehydrogenase" evidence="7">
    <location>
        <begin position="28"/>
        <end position="481"/>
    </location>
</feature>
<dbReference type="RefSeq" id="WP_167220724.1">
    <property type="nucleotide sequence ID" value="NZ_JAAQPH010000001.1"/>
</dbReference>
<protein>
    <submittedName>
        <fullName evidence="8">Phosphonoacetaldehyde dehydrogenase</fullName>
    </submittedName>
</protein>
<dbReference type="InterPro" id="IPR015590">
    <property type="entry name" value="Aldehyde_DH_dom"/>
</dbReference>
<dbReference type="InterPro" id="IPR016161">
    <property type="entry name" value="Ald_DH/histidinol_DH"/>
</dbReference>
<dbReference type="PANTHER" id="PTHR42991:SF1">
    <property type="entry name" value="ALDEHYDE DEHYDROGENASE"/>
    <property type="match status" value="1"/>
</dbReference>
<evidence type="ECO:0000256" key="5">
    <source>
        <dbReference type="PROSITE-ProRule" id="PRU10007"/>
    </source>
</evidence>
<evidence type="ECO:0000256" key="4">
    <source>
        <dbReference type="PIRSR" id="PIRSR617656-3"/>
    </source>
</evidence>
<feature type="active site" evidence="5">
    <location>
        <position position="256"/>
    </location>
</feature>
<dbReference type="PROSITE" id="PS00687">
    <property type="entry name" value="ALDEHYDE_DEHYDR_GLU"/>
    <property type="match status" value="1"/>
</dbReference>
<dbReference type="Gene3D" id="3.40.605.10">
    <property type="entry name" value="Aldehyde Dehydrogenase, Chain A, domain 1"/>
    <property type="match status" value="1"/>
</dbReference>
<dbReference type="Pfam" id="PF00171">
    <property type="entry name" value="Aldedh"/>
    <property type="match status" value="1"/>
</dbReference>
<dbReference type="EMBL" id="JAAQPH010000001">
    <property type="protein sequence ID" value="NIA67325.1"/>
    <property type="molecule type" value="Genomic_DNA"/>
</dbReference>
<evidence type="ECO:0000256" key="1">
    <source>
        <dbReference type="ARBA" id="ARBA00009986"/>
    </source>
</evidence>
<feature type="binding site" evidence="4">
    <location>
        <begin position="183"/>
        <end position="186"/>
    </location>
    <ligand>
        <name>NAD(+)</name>
        <dbReference type="ChEBI" id="CHEBI:57540"/>
    </ligand>
</feature>
<accession>A0A967EX24</accession>
<dbReference type="Proteomes" id="UP000761264">
    <property type="component" value="Unassembled WGS sequence"/>
</dbReference>
<dbReference type="InterPro" id="IPR051020">
    <property type="entry name" value="ALDH-related_metabolic_enz"/>
</dbReference>
<organism evidence="8 9">
    <name type="scientific">Pelagibius litoralis</name>
    <dbReference type="NCBI Taxonomy" id="374515"/>
    <lineage>
        <taxon>Bacteria</taxon>
        <taxon>Pseudomonadati</taxon>
        <taxon>Pseudomonadota</taxon>
        <taxon>Alphaproteobacteria</taxon>
        <taxon>Rhodospirillales</taxon>
        <taxon>Rhodovibrionaceae</taxon>
        <taxon>Pelagibius</taxon>
    </lineage>
</organism>
<evidence type="ECO:0000256" key="6">
    <source>
        <dbReference type="RuleBase" id="RU003345"/>
    </source>
</evidence>